<proteinExistence type="predicted"/>
<keyword evidence="1" id="KW-0238">DNA-binding</keyword>
<dbReference type="Pfam" id="PF02082">
    <property type="entry name" value="Rrf2"/>
    <property type="match status" value="1"/>
</dbReference>
<dbReference type="GO" id="GO:0003677">
    <property type="term" value="F:DNA binding"/>
    <property type="evidence" value="ECO:0007669"/>
    <property type="project" value="UniProtKB-KW"/>
</dbReference>
<dbReference type="AlphaFoldDB" id="A0A9E9P3B8"/>
<evidence type="ECO:0000313" key="3">
    <source>
        <dbReference type="Proteomes" id="UP001156215"/>
    </source>
</evidence>
<dbReference type="RefSeq" id="WP_269307978.1">
    <property type="nucleotide sequence ID" value="NZ_CP098242.1"/>
</dbReference>
<dbReference type="KEGG" id="ovb:NB640_06720"/>
<keyword evidence="3" id="KW-1185">Reference proteome</keyword>
<evidence type="ECO:0000256" key="1">
    <source>
        <dbReference type="ARBA" id="ARBA00023125"/>
    </source>
</evidence>
<sequence length="141" mass="16121">MQLTQQTDYALRVLMYVAANPDRLVNITEISDFYQISRSHLAKIVASLGRSGYLKSIRGNNGGIRLKKQADEINIGEVVRRFEPLGILECMGKGGRCVVARNCMLKRIFIEATSRFLETIDQYHLNDLLENGMLLQQFRNR</sequence>
<dbReference type="EMBL" id="CP098242">
    <property type="protein sequence ID" value="WAW08986.1"/>
    <property type="molecule type" value="Genomic_DNA"/>
</dbReference>
<dbReference type="InterPro" id="IPR000944">
    <property type="entry name" value="Tscrpt_reg_Rrf2"/>
</dbReference>
<name>A0A9E9P3B8_9BURK</name>
<dbReference type="InterPro" id="IPR036388">
    <property type="entry name" value="WH-like_DNA-bd_sf"/>
</dbReference>
<evidence type="ECO:0000313" key="2">
    <source>
        <dbReference type="EMBL" id="WAW08986.1"/>
    </source>
</evidence>
<dbReference type="Gene3D" id="1.10.10.10">
    <property type="entry name" value="Winged helix-like DNA-binding domain superfamily/Winged helix DNA-binding domain"/>
    <property type="match status" value="1"/>
</dbReference>
<protein>
    <submittedName>
        <fullName evidence="2">Rrf2 family transcriptional regulator</fullName>
    </submittedName>
</protein>
<dbReference type="NCBIfam" id="TIGR00738">
    <property type="entry name" value="rrf2_super"/>
    <property type="match status" value="1"/>
</dbReference>
<reference evidence="2" key="1">
    <citation type="journal article" date="2022" name="Front. Microbiol.">
        <title>New perspectives on an old grouping: The genomic and phenotypic variability of Oxalobacter formigenes and the implications for calcium oxalate stone prevention.</title>
        <authorList>
            <person name="Chmiel J.A."/>
            <person name="Carr C."/>
            <person name="Stuivenberg G.A."/>
            <person name="Venema R."/>
            <person name="Chanyi R.M."/>
            <person name="Al K.F."/>
            <person name="Giguere D."/>
            <person name="Say H."/>
            <person name="Akouris P.P."/>
            <person name="Dominguez Romero S.A."/>
            <person name="Kwong A."/>
            <person name="Tai V."/>
            <person name="Koval S.F."/>
            <person name="Razvi H."/>
            <person name="Bjazevic J."/>
            <person name="Burton J.P."/>
        </authorList>
    </citation>
    <scope>NUCLEOTIDE SEQUENCE</scope>
    <source>
        <strain evidence="2">WoOx3</strain>
    </source>
</reference>
<dbReference type="InterPro" id="IPR036390">
    <property type="entry name" value="WH_DNA-bd_sf"/>
</dbReference>
<accession>A0A9E9P3B8</accession>
<dbReference type="GO" id="GO:0003700">
    <property type="term" value="F:DNA-binding transcription factor activity"/>
    <property type="evidence" value="ECO:0007669"/>
    <property type="project" value="TreeGrafter"/>
</dbReference>
<dbReference type="PROSITE" id="PS51197">
    <property type="entry name" value="HTH_RRF2_2"/>
    <property type="match status" value="1"/>
</dbReference>
<dbReference type="InterPro" id="IPR030489">
    <property type="entry name" value="TR_Rrf2-type_CS"/>
</dbReference>
<dbReference type="PANTHER" id="PTHR33221:SF4">
    <property type="entry name" value="HTH-TYPE TRANSCRIPTIONAL REPRESSOR NSRR"/>
    <property type="match status" value="1"/>
</dbReference>
<dbReference type="PANTHER" id="PTHR33221">
    <property type="entry name" value="WINGED HELIX-TURN-HELIX TRANSCRIPTIONAL REGULATOR, RRF2 FAMILY"/>
    <property type="match status" value="1"/>
</dbReference>
<dbReference type="SUPFAM" id="SSF46785">
    <property type="entry name" value="Winged helix' DNA-binding domain"/>
    <property type="match status" value="1"/>
</dbReference>
<dbReference type="Proteomes" id="UP001156215">
    <property type="component" value="Chromosome"/>
</dbReference>
<gene>
    <name evidence="2" type="ORF">NB640_06720</name>
</gene>
<dbReference type="GO" id="GO:0005829">
    <property type="term" value="C:cytosol"/>
    <property type="evidence" value="ECO:0007669"/>
    <property type="project" value="TreeGrafter"/>
</dbReference>
<organism evidence="2 3">
    <name type="scientific">Oxalobacter vibrioformis</name>
    <dbReference type="NCBI Taxonomy" id="933080"/>
    <lineage>
        <taxon>Bacteria</taxon>
        <taxon>Pseudomonadati</taxon>
        <taxon>Pseudomonadota</taxon>
        <taxon>Betaproteobacteria</taxon>
        <taxon>Burkholderiales</taxon>
        <taxon>Oxalobacteraceae</taxon>
        <taxon>Oxalobacter</taxon>
    </lineage>
</organism>
<dbReference type="PROSITE" id="PS01332">
    <property type="entry name" value="HTH_RRF2_1"/>
    <property type="match status" value="1"/>
</dbReference>